<reference evidence="1" key="1">
    <citation type="journal article" date="2014" name="Front. Microbiol.">
        <title>High frequency of phylogenetically diverse reductive dehalogenase-homologous genes in deep subseafloor sedimentary metagenomes.</title>
        <authorList>
            <person name="Kawai M."/>
            <person name="Futagami T."/>
            <person name="Toyoda A."/>
            <person name="Takaki Y."/>
            <person name="Nishi S."/>
            <person name="Hori S."/>
            <person name="Arai W."/>
            <person name="Tsubouchi T."/>
            <person name="Morono Y."/>
            <person name="Uchiyama I."/>
            <person name="Ito T."/>
            <person name="Fujiyama A."/>
            <person name="Inagaki F."/>
            <person name="Takami H."/>
        </authorList>
    </citation>
    <scope>NUCLEOTIDE SEQUENCE</scope>
    <source>
        <strain evidence="1">Expedition CK06-06</strain>
    </source>
</reference>
<dbReference type="Gene3D" id="3.30.540.10">
    <property type="entry name" value="Fructose-1,6-Bisphosphatase, subunit A, domain 1"/>
    <property type="match status" value="1"/>
</dbReference>
<dbReference type="Pfam" id="PF00459">
    <property type="entry name" value="Inositol_P"/>
    <property type="match status" value="1"/>
</dbReference>
<comment type="caution">
    <text evidence="1">The sequence shown here is derived from an EMBL/GenBank/DDBJ whole genome shotgun (WGS) entry which is preliminary data.</text>
</comment>
<dbReference type="PANTHER" id="PTHR43028:SF5">
    <property type="entry name" value="3'(2'),5'-BISPHOSPHATE NUCLEOTIDASE 1"/>
    <property type="match status" value="1"/>
</dbReference>
<dbReference type="EMBL" id="BARU01030829">
    <property type="protein sequence ID" value="GAH67725.1"/>
    <property type="molecule type" value="Genomic_DNA"/>
</dbReference>
<dbReference type="InterPro" id="IPR000760">
    <property type="entry name" value="Inositol_monophosphatase-like"/>
</dbReference>
<evidence type="ECO:0000313" key="1">
    <source>
        <dbReference type="EMBL" id="GAH67725.1"/>
    </source>
</evidence>
<accession>X1IEL0</accession>
<dbReference type="AlphaFoldDB" id="X1IEL0"/>
<feature type="non-terminal residue" evidence="1">
    <location>
        <position position="137"/>
    </location>
</feature>
<dbReference type="GO" id="GO:0000103">
    <property type="term" value="P:sulfate assimilation"/>
    <property type="evidence" value="ECO:0007669"/>
    <property type="project" value="TreeGrafter"/>
</dbReference>
<proteinExistence type="predicted"/>
<dbReference type="PANTHER" id="PTHR43028">
    <property type="entry name" value="3'(2'),5'-BISPHOSPHATE NUCLEOTIDASE 1"/>
    <property type="match status" value="1"/>
</dbReference>
<dbReference type="InterPro" id="IPR050725">
    <property type="entry name" value="CysQ/Inositol_MonoPase"/>
</dbReference>
<dbReference type="SUPFAM" id="SSF56655">
    <property type="entry name" value="Carbohydrate phosphatase"/>
    <property type="match status" value="1"/>
</dbReference>
<dbReference type="GO" id="GO:0050427">
    <property type="term" value="P:3'-phosphoadenosine 5'-phosphosulfate metabolic process"/>
    <property type="evidence" value="ECO:0007669"/>
    <property type="project" value="TreeGrafter"/>
</dbReference>
<dbReference type="GO" id="GO:0008441">
    <property type="term" value="F:3'(2'),5'-bisphosphate nucleotidase activity"/>
    <property type="evidence" value="ECO:0007669"/>
    <property type="project" value="TreeGrafter"/>
</dbReference>
<sequence length="137" mass="15502">MKETIHVEVLIPVAISAAIKGGEKILEVYQSGAFDVQLKKDNTPVTLADRLSHSTIKKILYNTNLPFLSEEGKEIPYIERKKWDLFWLVDPLDGTKEFIGRNGEFTVNIALIRKKEPVLGVIYVPVQKILYFGAENS</sequence>
<evidence type="ECO:0008006" key="2">
    <source>
        <dbReference type="Google" id="ProtNLM"/>
    </source>
</evidence>
<gene>
    <name evidence="1" type="ORF">S03H2_48847</name>
</gene>
<protein>
    <recommendedName>
        <fullName evidence="2">3'(2'),5'-bisphosphate nucleotidase CysQ</fullName>
    </recommendedName>
</protein>
<organism evidence="1">
    <name type="scientific">marine sediment metagenome</name>
    <dbReference type="NCBI Taxonomy" id="412755"/>
    <lineage>
        <taxon>unclassified sequences</taxon>
        <taxon>metagenomes</taxon>
        <taxon>ecological metagenomes</taxon>
    </lineage>
</organism>
<name>X1IEL0_9ZZZZ</name>